<protein>
    <submittedName>
        <fullName evidence="1">Uncharacterized protein</fullName>
    </submittedName>
</protein>
<organism evidence="1 2">
    <name type="scientific">Rhodopirellula islandica</name>
    <dbReference type="NCBI Taxonomy" id="595434"/>
    <lineage>
        <taxon>Bacteria</taxon>
        <taxon>Pseudomonadati</taxon>
        <taxon>Planctomycetota</taxon>
        <taxon>Planctomycetia</taxon>
        <taxon>Pirellulales</taxon>
        <taxon>Pirellulaceae</taxon>
        <taxon>Rhodopirellula</taxon>
    </lineage>
</organism>
<reference evidence="1" key="1">
    <citation type="submission" date="2015-05" db="EMBL/GenBank/DDBJ databases">
        <title>Permanent draft genome of Rhodopirellula islandicus K833.</title>
        <authorList>
            <person name="Kizina J."/>
            <person name="Richter M."/>
            <person name="Glockner F.O."/>
            <person name="Harder J."/>
        </authorList>
    </citation>
    <scope>NUCLEOTIDE SEQUENCE [LARGE SCALE GENOMIC DNA]</scope>
    <source>
        <strain evidence="1">K833</strain>
    </source>
</reference>
<keyword evidence="2" id="KW-1185">Reference proteome</keyword>
<dbReference type="AlphaFoldDB" id="A0A0J1EKH1"/>
<name>A0A0J1EKH1_RHOIS</name>
<sequence length="42" mass="4406">METLASFDAPAADAGVVNSRPVKIRELAVACPAVSVLFREGF</sequence>
<comment type="caution">
    <text evidence="1">The sequence shown here is derived from an EMBL/GenBank/DDBJ whole genome shotgun (WGS) entry which is preliminary data.</text>
</comment>
<accession>A0A0J1EKH1</accession>
<proteinExistence type="predicted"/>
<evidence type="ECO:0000313" key="1">
    <source>
        <dbReference type="EMBL" id="KLU06054.1"/>
    </source>
</evidence>
<gene>
    <name evidence="1" type="ORF">RISK_001905</name>
</gene>
<dbReference type="EMBL" id="LECT01000016">
    <property type="protein sequence ID" value="KLU06054.1"/>
    <property type="molecule type" value="Genomic_DNA"/>
</dbReference>
<dbReference type="Proteomes" id="UP000036367">
    <property type="component" value="Unassembled WGS sequence"/>
</dbReference>
<evidence type="ECO:0000313" key="2">
    <source>
        <dbReference type="Proteomes" id="UP000036367"/>
    </source>
</evidence>
<dbReference type="PATRIC" id="fig|595434.4.peg.1826"/>